<sequence>MKIKIPELLAPAGSMESLKAAVNAGADAVYLAGKQFGARHYAANFDNTDLKEAVHYAHLRGVKVYVTVNTLIKDHELPDLAKYLLFLYESGVDAILVQDIGVAHIAKELVPDLNLHASTQMTIHNTEGVKWAAEFGFKRVVLAREMKLAEIDEINKNIEPREIELEIFAHGALCYSYSGQCLLSSFIGGRSGNRGMCAQPCRKPYDLILGKKDEYGRPINTTKVEIMQSIIEHQKSKIFEVKTKEKYLLSTRDLAIYEYLDKISKSSVSSLKIEGRMRSPEYVAVVVSTYRKALDSIKKGRWKPRKRDIDDLKLAFNRDFTGGYLLEKDESSVMSRDRPGNRGVYIGPVTDYKKKDKEVVIEIKNQIIPEKGDGIVFINKDQNKNDYGMVIHESPAIYKNKATFTVQRPLKPGTLVYITRRKSLLDKAQKIISDDKHQIKINLDIFIENNGSISLQSKFNGPDNALIDLKLVPDFKMEAAVKKPVTEEIIEKQFRKTGGTPFDIKNMNIHYPGGFFAPVSELNKLRRELFEKIEEKLISASFPSKNKMKEAHDKLNKLLPQLDTKANNIKLDKKSISLAVYADDLDILKGAASGKCDRIYFDPFTGNAVLNCNSNLNTASTLNLINEAVSICKNTNTELILKLPKITSSRYLTSLNSFLAKAFNAGINGVMTDSIGAAEVMLNLNSQINLFASAGLNIWNYKSVEELQNIFSNFTVSPELSKDEIKMLAFNIQTRGIDSNLELLVQGNLESIVSKDCIPHIAGDKVLKNKNAEKSFMGIEDTKNHLFPIRLDNECRTHILNSVELCLVDYMPQISKIGIDTVIIDARGRTQKYAHDMSHIYKKAIEIGAKKDQKSKRELNALKNKVKKISLGGITTGNFLRGVHS</sequence>
<comment type="caution">
    <text evidence="2">The sequence shown here is derived from an EMBL/GenBank/DDBJ whole genome shotgun (WGS) entry which is preliminary data.</text>
</comment>
<dbReference type="AlphaFoldDB" id="A0A2A2H8X1"/>
<organism evidence="2 3">
    <name type="scientific">Methanobacterium bryantii</name>
    <dbReference type="NCBI Taxonomy" id="2161"/>
    <lineage>
        <taxon>Archaea</taxon>
        <taxon>Methanobacteriati</taxon>
        <taxon>Methanobacteriota</taxon>
        <taxon>Methanomada group</taxon>
        <taxon>Methanobacteria</taxon>
        <taxon>Methanobacteriales</taxon>
        <taxon>Methanobacteriaceae</taxon>
        <taxon>Methanobacterium</taxon>
    </lineage>
</organism>
<evidence type="ECO:0000259" key="1">
    <source>
        <dbReference type="Pfam" id="PF12392"/>
    </source>
</evidence>
<reference evidence="2 3" key="1">
    <citation type="journal article" date="2017" name="BMC Genomics">
        <title>Genomic analysis of methanogenic archaea reveals a shift towards energy conservation.</title>
        <authorList>
            <person name="Gilmore S.P."/>
            <person name="Henske J.K."/>
            <person name="Sexton J.A."/>
            <person name="Solomon K.V."/>
            <person name="Seppala S."/>
            <person name="Yoo J.I."/>
            <person name="Huyett L.M."/>
            <person name="Pressman A."/>
            <person name="Cogan J.Z."/>
            <person name="Kivenson V."/>
            <person name="Peng X."/>
            <person name="Tan Y."/>
            <person name="Valentine D.L."/>
            <person name="O'Malley M.A."/>
        </authorList>
    </citation>
    <scope>NUCLEOTIDE SEQUENCE [LARGE SCALE GENOMIC DNA]</scope>
    <source>
        <strain evidence="2 3">M.o.H.</strain>
    </source>
</reference>
<dbReference type="PROSITE" id="PS01276">
    <property type="entry name" value="PEPTIDASE_U32"/>
    <property type="match status" value="1"/>
</dbReference>
<keyword evidence="3" id="KW-1185">Reference proteome</keyword>
<dbReference type="OrthoDB" id="51464at2157"/>
<dbReference type="EMBL" id="LMVM01000001">
    <property type="protein sequence ID" value="PAV05828.1"/>
    <property type="molecule type" value="Genomic_DNA"/>
</dbReference>
<proteinExistence type="predicted"/>
<accession>A0A2A2H8X1</accession>
<dbReference type="Proteomes" id="UP000217784">
    <property type="component" value="Unassembled WGS sequence"/>
</dbReference>
<feature type="domain" description="Peptidase U32 collagenase" evidence="1">
    <location>
        <begin position="416"/>
        <end position="537"/>
    </location>
</feature>
<dbReference type="InterPro" id="IPR020988">
    <property type="entry name" value="Pept_U32_collagenase"/>
</dbReference>
<dbReference type="RefSeq" id="WP_069581922.1">
    <property type="nucleotide sequence ID" value="NZ_LMVM01000001.1"/>
</dbReference>
<dbReference type="PANTHER" id="PTHR30217">
    <property type="entry name" value="PEPTIDASE U32 FAMILY"/>
    <property type="match status" value="1"/>
</dbReference>
<dbReference type="Pfam" id="PF01136">
    <property type="entry name" value="Peptidase_U32"/>
    <property type="match status" value="2"/>
</dbReference>
<dbReference type="PANTHER" id="PTHR30217:SF10">
    <property type="entry name" value="23S RRNA 5-HYDROXYCYTIDINE C2501 SYNTHASE"/>
    <property type="match status" value="1"/>
</dbReference>
<dbReference type="InterPro" id="IPR051454">
    <property type="entry name" value="RNA/ubiquinone_mod_enzymes"/>
</dbReference>
<dbReference type="InterPro" id="IPR001539">
    <property type="entry name" value="Peptidase_U32"/>
</dbReference>
<dbReference type="Pfam" id="PF12392">
    <property type="entry name" value="DUF3656"/>
    <property type="match status" value="1"/>
</dbReference>
<protein>
    <recommendedName>
        <fullName evidence="1">Peptidase U32 collagenase domain-containing protein</fullName>
    </recommendedName>
</protein>
<evidence type="ECO:0000313" key="3">
    <source>
        <dbReference type="Proteomes" id="UP000217784"/>
    </source>
</evidence>
<evidence type="ECO:0000313" key="2">
    <source>
        <dbReference type="EMBL" id="PAV05828.1"/>
    </source>
</evidence>
<name>A0A2A2H8X1_METBR</name>
<gene>
    <name evidence="2" type="ORF">ASJ80_13245</name>
</gene>